<dbReference type="Pfam" id="PF13569">
    <property type="entry name" value="DUF4132"/>
    <property type="match status" value="1"/>
</dbReference>
<protein>
    <recommendedName>
        <fullName evidence="1">DUF4132 domain-containing protein</fullName>
    </recommendedName>
</protein>
<keyword evidence="3" id="KW-1185">Reference proteome</keyword>
<gene>
    <name evidence="2" type="ORF">BJ999_004248</name>
</gene>
<reference evidence="2 3" key="1">
    <citation type="submission" date="2020-07" db="EMBL/GenBank/DDBJ databases">
        <title>Sequencing the genomes of 1000 actinobacteria strains.</title>
        <authorList>
            <person name="Klenk H.-P."/>
        </authorList>
    </citation>
    <scope>NUCLEOTIDE SEQUENCE [LARGE SCALE GENOMIC DNA]</scope>
    <source>
        <strain evidence="2 3">DSM 43461</strain>
    </source>
</reference>
<evidence type="ECO:0000313" key="2">
    <source>
        <dbReference type="EMBL" id="NYE13952.1"/>
    </source>
</evidence>
<dbReference type="AlphaFoldDB" id="A0A7Y9GCG2"/>
<dbReference type="InterPro" id="IPR025406">
    <property type="entry name" value="DUF4132"/>
</dbReference>
<proteinExistence type="predicted"/>
<evidence type="ECO:0000259" key="1">
    <source>
        <dbReference type="Pfam" id="PF13569"/>
    </source>
</evidence>
<comment type="caution">
    <text evidence="2">The sequence shown here is derived from an EMBL/GenBank/DDBJ whole genome shotgun (WGS) entry which is preliminary data.</text>
</comment>
<accession>A0A7Y9GCG2</accession>
<dbReference type="RefSeq" id="WP_179834915.1">
    <property type="nucleotide sequence ID" value="NZ_BMRD01000019.1"/>
</dbReference>
<feature type="domain" description="DUF4132" evidence="1">
    <location>
        <begin position="816"/>
        <end position="995"/>
    </location>
</feature>
<dbReference type="EMBL" id="JACCBT010000001">
    <property type="protein sequence ID" value="NYE13952.1"/>
    <property type="molecule type" value="Genomic_DNA"/>
</dbReference>
<dbReference type="Proteomes" id="UP000591272">
    <property type="component" value="Unassembled WGS sequence"/>
</dbReference>
<name>A0A7Y9GCG2_9ACTN</name>
<organism evidence="2 3">
    <name type="scientific">Actinomadura citrea</name>
    <dbReference type="NCBI Taxonomy" id="46158"/>
    <lineage>
        <taxon>Bacteria</taxon>
        <taxon>Bacillati</taxon>
        <taxon>Actinomycetota</taxon>
        <taxon>Actinomycetes</taxon>
        <taxon>Streptosporangiales</taxon>
        <taxon>Thermomonosporaceae</taxon>
        <taxon>Actinomadura</taxon>
    </lineage>
</organism>
<sequence length="1067" mass="115207">MDEETLVVPAVWRRRLHPRRGGTPGTVLKLDPAAGDALSEKIRARSADVEDVLGNPRSDPGLVAAARRYLSGEDDPLGASVVGQIAVRKESGQDESHTLLVDAWCAERGAAFAAAAVAGLSKAEPTWRWIEQGVRHEAWVRLRDPHEKYGHWWGMRGALVRMRAVLAAVDDTEYERAVSRLAEYRGNILLRSVTTYLVPTRQDWVEESLAETGGPLDYMYSWMLWCSIASPAQLARLGVLGWQAGNAELVTTAVDGVGAALAPPLAHAYDTAHNAKARENSAEALAVLPTDEAFQALVDRADQDRVRPALATAMKRFPARAARLLGGAAAGTGKAAEVAAELLEEHLLTHPELGEGGKAGPARVPDAAARELPASLVTPPWSRRRRERRAVVIDGLVPPDVAAVRWKRGEREAWSPSGRWWDRDGWVGRILDHKAGRLAYWQTLELFAEGPEELVRPLFAAWAAGDPPLTWYKKEMAARYELDAAPLLTKAAADAPASDGEVLLPFLTPRIAALMADWALRLKSARPVAHDWFARHRIAAVPQLIPAALGPAGRERRAAQLALLHIAGNESAEAVVEAARVHGDRAAAAIADLMTADPLDLVPLRAPTIGGWADPALLPQILTVRRDRALPSGATRHLLLTLALEHPGGARPDLADVERACDPESLAAFSWAVFERWEAAGHPARDGWALTQLGLLGGDEAARRLTPLIRAWPGQSRHRNAAAGLDVLAEIGTDVALLHLHGISQKLRFTALKERARQKIDQIAGGLGLTEDELADRLVPDLGLDAAGTLVLDYGPRRFTLGFDEQLRPYVLDDAGRPRKALPKPGAKDDPDLAPAAHKRFAALRKDVRAVAAGQVRRLESAMVQRRSWALPDFQRLLAGHPLLRHIVRRLVWLTGDGTAFRVAEDGTLADSADDALVLDGAARVRVAHRLDLAAGDLAAWTQVFGDYEIAQPFPQLDRPVYALGEEERRTGRLARFDGATVPLGRLLRLEHDGWEHDMPADAGIVGGMTRALPGGVAAGLGFEPAVAIGDRDPAELVTIGGVHVTGDLDAVQASELLAELTAATQG</sequence>
<evidence type="ECO:0000313" key="3">
    <source>
        <dbReference type="Proteomes" id="UP000591272"/>
    </source>
</evidence>